<evidence type="ECO:0000256" key="4">
    <source>
        <dbReference type="ARBA" id="ARBA00023157"/>
    </source>
</evidence>
<dbReference type="FunFam" id="2.10.25.10:FF:000291">
    <property type="entry name" value="Transmembrane matrix receptor MUP-4"/>
    <property type="match status" value="1"/>
</dbReference>
<gene>
    <name evidence="8" type="ORF">ASIM_LOCUS1180</name>
</gene>
<dbReference type="InterPro" id="IPR001881">
    <property type="entry name" value="EGF-like_Ca-bd_dom"/>
</dbReference>
<dbReference type="SMART" id="SM00181">
    <property type="entry name" value="EGF"/>
    <property type="match status" value="8"/>
</dbReference>
<feature type="domain" description="EGF-like" evidence="7">
    <location>
        <begin position="290"/>
        <end position="328"/>
    </location>
</feature>
<keyword evidence="5" id="KW-0325">Glycoprotein</keyword>
<dbReference type="InterPro" id="IPR056590">
    <property type="entry name" value="Mua-3/Mup-4_EGF"/>
</dbReference>
<dbReference type="InterPro" id="IPR000152">
    <property type="entry name" value="EGF-type_Asp/Asn_hydroxyl_site"/>
</dbReference>
<dbReference type="Gene3D" id="2.10.25.10">
    <property type="entry name" value="Laminin"/>
    <property type="match status" value="4"/>
</dbReference>
<dbReference type="InterPro" id="IPR049883">
    <property type="entry name" value="NOTCH1_EGF-like"/>
</dbReference>
<dbReference type="PROSITE" id="PS01186">
    <property type="entry name" value="EGF_2"/>
    <property type="match status" value="1"/>
</dbReference>
<evidence type="ECO:0000256" key="3">
    <source>
        <dbReference type="ARBA" id="ARBA00022737"/>
    </source>
</evidence>
<dbReference type="AlphaFoldDB" id="A0A3P6N902"/>
<dbReference type="EMBL" id="UYRR01001128">
    <property type="protein sequence ID" value="VDK18494.1"/>
    <property type="molecule type" value="Genomic_DNA"/>
</dbReference>
<keyword evidence="4" id="KW-1015">Disulfide bond</keyword>
<dbReference type="InterPro" id="IPR013032">
    <property type="entry name" value="EGF-like_CS"/>
</dbReference>
<dbReference type="CDD" id="cd00054">
    <property type="entry name" value="EGF_CA"/>
    <property type="match status" value="3"/>
</dbReference>
<feature type="domain" description="EGF-like" evidence="7">
    <location>
        <begin position="340"/>
        <end position="378"/>
    </location>
</feature>
<keyword evidence="9" id="KW-1185">Reference proteome</keyword>
<dbReference type="SUPFAM" id="SSF57184">
    <property type="entry name" value="Growth factor receptor domain"/>
    <property type="match status" value="1"/>
</dbReference>
<feature type="domain" description="EGF-like" evidence="7">
    <location>
        <begin position="193"/>
        <end position="235"/>
    </location>
</feature>
<dbReference type="InterPro" id="IPR050751">
    <property type="entry name" value="ECM_structural_protein"/>
</dbReference>
<accession>A0A3P6N902</accession>
<dbReference type="PANTHER" id="PTHR24034:SF209">
    <property type="entry name" value="EGF-LIKE DOMAIN-CONTAINING PROTEIN"/>
    <property type="match status" value="1"/>
</dbReference>
<dbReference type="PROSITE" id="PS50026">
    <property type="entry name" value="EGF_3"/>
    <property type="match status" value="5"/>
</dbReference>
<dbReference type="PROSITE" id="PS01187">
    <property type="entry name" value="EGF_CA"/>
    <property type="match status" value="1"/>
</dbReference>
<reference evidence="8 9" key="1">
    <citation type="submission" date="2018-11" db="EMBL/GenBank/DDBJ databases">
        <authorList>
            <consortium name="Pathogen Informatics"/>
        </authorList>
    </citation>
    <scope>NUCLEOTIDE SEQUENCE [LARGE SCALE GENOMIC DNA]</scope>
</reference>
<evidence type="ECO:0000313" key="8">
    <source>
        <dbReference type="EMBL" id="VDK18494.1"/>
    </source>
</evidence>
<dbReference type="Pfam" id="PF00008">
    <property type="entry name" value="EGF"/>
    <property type="match status" value="1"/>
</dbReference>
<keyword evidence="3" id="KW-0677">Repeat</keyword>
<evidence type="ECO:0000259" key="7">
    <source>
        <dbReference type="PROSITE" id="PS50026"/>
    </source>
</evidence>
<dbReference type="Pfam" id="PF12661">
    <property type="entry name" value="hEGF"/>
    <property type="match status" value="1"/>
</dbReference>
<evidence type="ECO:0000256" key="6">
    <source>
        <dbReference type="PROSITE-ProRule" id="PRU00076"/>
    </source>
</evidence>
<dbReference type="Gene3D" id="2.90.20.10">
    <property type="entry name" value="Plasmodium vivax P25 domain"/>
    <property type="match status" value="1"/>
</dbReference>
<sequence>MKLVKQSQRSFRIIHYPTTEVVIKAESCYEAIPVNSNACDGSLMSSLKLELQPVLSGSAKDRYFRVSSFKDLNARLRSVIQKVTCPAAPPAEPLEGPCDPSTNRGCDRSLNQVCVKKDGRNLCTCPPGFQKNPVTQCCGGDLCNPELVSSCPHPDVCKITPFGNHRCACLDYYYRDPKTGACKGSQPPAVSPALEECDADRPCPEHEECVRTKAGGHTCQCASGYERNYRSDKCQLPGTCDPTIPESCDQRKRERCLPDGDKYTCQCEANYKRHPITECLTSYFSSAVSVIDECTAGTHDCDQNAKCFDTDESFICTCNEGFTDESPDPSQKPGRVCKQQIDECTSGTHNCSVNAVCINLPNGFVCRCKENFVDFSPNPNHFAGTDCRALVNECADKTLNTCSENAFCIDTREGYKCQCKEGFMDDDELRNPGRNCKKANRICSEGGHDCDANARCIERGASSYDCVCSAGYIDKSPDPSKPGECLRQE</sequence>
<organism evidence="8 9">
    <name type="scientific">Anisakis simplex</name>
    <name type="common">Herring worm</name>
    <dbReference type="NCBI Taxonomy" id="6269"/>
    <lineage>
        <taxon>Eukaryota</taxon>
        <taxon>Metazoa</taxon>
        <taxon>Ecdysozoa</taxon>
        <taxon>Nematoda</taxon>
        <taxon>Chromadorea</taxon>
        <taxon>Rhabditida</taxon>
        <taxon>Spirurina</taxon>
        <taxon>Ascaridomorpha</taxon>
        <taxon>Ascaridoidea</taxon>
        <taxon>Anisakidae</taxon>
        <taxon>Anisakis</taxon>
        <taxon>Anisakis simplex complex</taxon>
    </lineage>
</organism>
<dbReference type="SUPFAM" id="SSF57196">
    <property type="entry name" value="EGF/Laminin"/>
    <property type="match status" value="3"/>
</dbReference>
<evidence type="ECO:0000256" key="1">
    <source>
        <dbReference type="ARBA" id="ARBA00022536"/>
    </source>
</evidence>
<dbReference type="Proteomes" id="UP000267096">
    <property type="component" value="Unassembled WGS sequence"/>
</dbReference>
<dbReference type="PROSITE" id="PS00010">
    <property type="entry name" value="ASX_HYDROXYL"/>
    <property type="match status" value="3"/>
</dbReference>
<evidence type="ECO:0000256" key="2">
    <source>
        <dbReference type="ARBA" id="ARBA00022729"/>
    </source>
</evidence>
<proteinExistence type="predicted"/>
<dbReference type="OrthoDB" id="4405280at2759"/>
<keyword evidence="1 6" id="KW-0245">EGF-like domain</keyword>
<dbReference type="Pfam" id="PF23427">
    <property type="entry name" value="EGF_4"/>
    <property type="match status" value="1"/>
</dbReference>
<keyword evidence="2" id="KW-0732">Signal</keyword>
<evidence type="ECO:0000313" key="9">
    <source>
        <dbReference type="Proteomes" id="UP000267096"/>
    </source>
</evidence>
<dbReference type="InterPro" id="IPR018097">
    <property type="entry name" value="EGF_Ca-bd_CS"/>
</dbReference>
<dbReference type="GO" id="GO:0005509">
    <property type="term" value="F:calcium ion binding"/>
    <property type="evidence" value="ECO:0007669"/>
    <property type="project" value="InterPro"/>
</dbReference>
<dbReference type="SMART" id="SM00179">
    <property type="entry name" value="EGF_CA"/>
    <property type="match status" value="5"/>
</dbReference>
<comment type="caution">
    <text evidence="6">Lacks conserved residue(s) required for the propagation of feature annotation.</text>
</comment>
<dbReference type="InterPro" id="IPR000742">
    <property type="entry name" value="EGF"/>
</dbReference>
<feature type="domain" description="EGF-like" evidence="7">
    <location>
        <begin position="390"/>
        <end position="429"/>
    </location>
</feature>
<dbReference type="Pfam" id="PF07645">
    <property type="entry name" value="EGF_CA"/>
    <property type="match status" value="4"/>
</dbReference>
<name>A0A3P6N902_ANISI</name>
<evidence type="ECO:0000256" key="5">
    <source>
        <dbReference type="ARBA" id="ARBA00023180"/>
    </source>
</evidence>
<dbReference type="InterPro" id="IPR009030">
    <property type="entry name" value="Growth_fac_rcpt_cys_sf"/>
</dbReference>
<dbReference type="PANTHER" id="PTHR24034">
    <property type="entry name" value="EGF-LIKE DOMAIN-CONTAINING PROTEIN"/>
    <property type="match status" value="1"/>
</dbReference>
<feature type="domain" description="EGF-like" evidence="7">
    <location>
        <begin position="439"/>
        <end position="478"/>
    </location>
</feature>
<protein>
    <recommendedName>
        <fullName evidence="7">EGF-like domain-containing protein</fullName>
    </recommendedName>
</protein>